<dbReference type="STRING" id="484498.SAMN05421686_101170"/>
<dbReference type="Pfam" id="PF08545">
    <property type="entry name" value="ACP_syn_III"/>
    <property type="match status" value="1"/>
</dbReference>
<accession>A0A1N7IZ71</accession>
<reference evidence="6" key="1">
    <citation type="submission" date="2017-01" db="EMBL/GenBank/DDBJ databases">
        <authorList>
            <person name="Varghese N."/>
            <person name="Submissions S."/>
        </authorList>
    </citation>
    <scope>NUCLEOTIDE SEQUENCE [LARGE SCALE GENOMIC DNA]</scope>
    <source>
        <strain evidence="6">DSM 24913</strain>
    </source>
</reference>
<sequence length="374" mass="40900">MSNIVISGSGLFIPPHTISNDELIEAYNAYVEKFNADNAAAIEAGDVDALPSSSSEFVEKASGIKSRYVMYKEGMLDPERMAPVFKPALAGDEPETVTMAIAAGREAMEQANKKPEDIDLVIMGTTNHQRPYPSAAVEVQQKLGIKGFAYDMGIACSTMTFAMINAYAALKAGTAKCALVVNPEFASPQLNLKSRDSHFIFGDVATAVVMELEDTCTADYAFRVLDTKQMTTFSDNIRCDGNYTDHNFSGDQLPEDRPYFRQNGRKVFKELLPLVTGFITEQLGENHLEASDLKRMWLHQANLTMNMFAAKKLLGREPEANETPIVLDEFANTASAGSLIAFHRHKDGFESGEKGLICSFGAGYSVGSLLVEKI</sequence>
<dbReference type="InterPro" id="IPR016039">
    <property type="entry name" value="Thiolase-like"/>
</dbReference>
<dbReference type="GO" id="GO:0004315">
    <property type="term" value="F:3-oxoacyl-[acyl-carrier-protein] synthase activity"/>
    <property type="evidence" value="ECO:0007669"/>
    <property type="project" value="InterPro"/>
</dbReference>
<dbReference type="Pfam" id="PF08541">
    <property type="entry name" value="ACP_syn_III_C"/>
    <property type="match status" value="1"/>
</dbReference>
<proteinExistence type="predicted"/>
<dbReference type="Proteomes" id="UP000185639">
    <property type="component" value="Unassembled WGS sequence"/>
</dbReference>
<evidence type="ECO:0000259" key="3">
    <source>
        <dbReference type="Pfam" id="PF08541"/>
    </source>
</evidence>
<feature type="domain" description="Beta-ketoacyl-[acyl-carrier-protein] synthase III N-terminal" evidence="4">
    <location>
        <begin position="150"/>
        <end position="214"/>
    </location>
</feature>
<dbReference type="RefSeq" id="WP_076513454.1">
    <property type="nucleotide sequence ID" value="NZ_FTOH01000001.1"/>
</dbReference>
<protein>
    <submittedName>
        <fullName evidence="5">Beta-ketodecanoyl-[acyl-carrier-protein] synthase</fullName>
    </submittedName>
</protein>
<dbReference type="Gene3D" id="3.40.47.10">
    <property type="match status" value="2"/>
</dbReference>
<dbReference type="InterPro" id="IPR013751">
    <property type="entry name" value="ACP_syn_III_N"/>
</dbReference>
<dbReference type="SUPFAM" id="SSF53901">
    <property type="entry name" value="Thiolase-like"/>
    <property type="match status" value="1"/>
</dbReference>
<name>A0A1N7IZ71_9GAMM</name>
<dbReference type="AlphaFoldDB" id="A0A1N7IZ71"/>
<dbReference type="OrthoDB" id="4336181at2"/>
<evidence type="ECO:0000313" key="5">
    <source>
        <dbReference type="EMBL" id="SIS42307.1"/>
    </source>
</evidence>
<gene>
    <name evidence="5" type="ORF">SAMN05421686_101170</name>
</gene>
<keyword evidence="6" id="KW-1185">Reference proteome</keyword>
<dbReference type="PANTHER" id="PTHR34069:SF2">
    <property type="entry name" value="BETA-KETOACYL-[ACYL-CARRIER-PROTEIN] SYNTHASE III"/>
    <property type="match status" value="1"/>
</dbReference>
<dbReference type="GO" id="GO:0006633">
    <property type="term" value="P:fatty acid biosynthetic process"/>
    <property type="evidence" value="ECO:0007669"/>
    <property type="project" value="InterPro"/>
</dbReference>
<evidence type="ECO:0000256" key="1">
    <source>
        <dbReference type="ARBA" id="ARBA00022679"/>
    </source>
</evidence>
<dbReference type="CDD" id="cd00830">
    <property type="entry name" value="KAS_III"/>
    <property type="match status" value="1"/>
</dbReference>
<dbReference type="GO" id="GO:0044550">
    <property type="term" value="P:secondary metabolite biosynthetic process"/>
    <property type="evidence" value="ECO:0007669"/>
    <property type="project" value="TreeGrafter"/>
</dbReference>
<dbReference type="PANTHER" id="PTHR34069">
    <property type="entry name" value="3-OXOACYL-[ACYL-CARRIER-PROTEIN] SYNTHASE 3"/>
    <property type="match status" value="1"/>
</dbReference>
<keyword evidence="2" id="KW-0012">Acyltransferase</keyword>
<evidence type="ECO:0000259" key="4">
    <source>
        <dbReference type="Pfam" id="PF08545"/>
    </source>
</evidence>
<organism evidence="5 6">
    <name type="scientific">Thalassolituus maritimus</name>
    <dbReference type="NCBI Taxonomy" id="484498"/>
    <lineage>
        <taxon>Bacteria</taxon>
        <taxon>Pseudomonadati</taxon>
        <taxon>Pseudomonadota</taxon>
        <taxon>Gammaproteobacteria</taxon>
        <taxon>Oceanospirillales</taxon>
        <taxon>Oceanospirillaceae</taxon>
        <taxon>Thalassolituus</taxon>
    </lineage>
</organism>
<feature type="domain" description="Beta-ketoacyl-[acyl-carrier-protein] synthase III C-terminal" evidence="3">
    <location>
        <begin position="284"/>
        <end position="372"/>
    </location>
</feature>
<dbReference type="EMBL" id="FTOH01000001">
    <property type="protein sequence ID" value="SIS42307.1"/>
    <property type="molecule type" value="Genomic_DNA"/>
</dbReference>
<evidence type="ECO:0000313" key="6">
    <source>
        <dbReference type="Proteomes" id="UP000185639"/>
    </source>
</evidence>
<keyword evidence="1" id="KW-0808">Transferase</keyword>
<dbReference type="InterPro" id="IPR013747">
    <property type="entry name" value="ACP_syn_III_C"/>
</dbReference>
<evidence type="ECO:0000256" key="2">
    <source>
        <dbReference type="ARBA" id="ARBA00023315"/>
    </source>
</evidence>
<dbReference type="NCBIfam" id="NF005703">
    <property type="entry name" value="PRK07515.1"/>
    <property type="match status" value="1"/>
</dbReference>